<dbReference type="EMBL" id="LYTK01000010">
    <property type="protein sequence ID" value="OBQ66688.1"/>
    <property type="molecule type" value="Genomic_DNA"/>
</dbReference>
<dbReference type="Proteomes" id="UP000093737">
    <property type="component" value="Unassembled WGS sequence"/>
</dbReference>
<sequence length="137" mass="14723">MVFRTTSVIAGLALLGFAAFPAAAYTHSSTYQKTALSGQEIYVFGGTTLNPDCSSAGKDDVRVVSGPSHGNVKLVHGKVHPSYAKSNERSKCNARMADGVKALYRSKPGFTGWDQVTFSVHTYEGNAFRFVANIKVE</sequence>
<dbReference type="AlphaFoldDB" id="A0A6M7TZV6"/>
<comment type="caution">
    <text evidence="1">The sequence shown here is derived from an EMBL/GenBank/DDBJ whole genome shotgun (WGS) entry which is preliminary data.</text>
</comment>
<name>A0A6M7TZV6_RHILI</name>
<accession>A0A6M7TZV6</accession>
<protein>
    <submittedName>
        <fullName evidence="1">Uncharacterized protein</fullName>
    </submittedName>
</protein>
<evidence type="ECO:0000313" key="2">
    <source>
        <dbReference type="Proteomes" id="UP000093737"/>
    </source>
</evidence>
<evidence type="ECO:0000313" key="1">
    <source>
        <dbReference type="EMBL" id="OBQ66688.1"/>
    </source>
</evidence>
<gene>
    <name evidence="1" type="ORF">A8145_30190</name>
</gene>
<proteinExistence type="predicted"/>
<dbReference type="RefSeq" id="WP_056571003.1">
    <property type="nucleotide sequence ID" value="NZ_CP033334.1"/>
</dbReference>
<organism evidence="1 2">
    <name type="scientific">Rhizobium loti</name>
    <name type="common">Mesorhizobium loti</name>
    <dbReference type="NCBI Taxonomy" id="381"/>
    <lineage>
        <taxon>Bacteria</taxon>
        <taxon>Pseudomonadati</taxon>
        <taxon>Pseudomonadota</taxon>
        <taxon>Alphaproteobacteria</taxon>
        <taxon>Hyphomicrobiales</taxon>
        <taxon>Phyllobacteriaceae</taxon>
        <taxon>Mesorhizobium</taxon>
    </lineage>
</organism>
<reference evidence="1 2" key="1">
    <citation type="submission" date="2016-05" db="EMBL/GenBank/DDBJ databases">
        <authorList>
            <person name="Ramsay J.P."/>
        </authorList>
    </citation>
    <scope>NUCLEOTIDE SEQUENCE [LARGE SCALE GENOMIC DNA]</scope>
    <source>
        <strain evidence="1 2">NZP2042</strain>
    </source>
</reference>